<protein>
    <recommendedName>
        <fullName evidence="4">Bulb-type lectin domain-containing protein</fullName>
    </recommendedName>
</protein>
<sequence length="111" mass="12747">MGFFSPGNSKNRYMGIWYKETLPVRTVVWVANRKTPLTDVSGMKLEKNFETGLERYLSSWKSNDDPSPGDFTYHCDPTGYPQNVMRKDSVEQYRTGSWNGVRFSGVPNLIL</sequence>
<gene>
    <name evidence="2" type="ORF">RJ640_009700</name>
</gene>
<dbReference type="SUPFAM" id="SSF51110">
    <property type="entry name" value="alpha-D-mannose-specific plant lectins"/>
    <property type="match status" value="1"/>
</dbReference>
<proteinExistence type="predicted"/>
<evidence type="ECO:0008006" key="4">
    <source>
        <dbReference type="Google" id="ProtNLM"/>
    </source>
</evidence>
<comment type="caution">
    <text evidence="2">The sequence shown here is derived from an EMBL/GenBank/DDBJ whole genome shotgun (WGS) entry which is preliminary data.</text>
</comment>
<evidence type="ECO:0000313" key="3">
    <source>
        <dbReference type="Proteomes" id="UP001187471"/>
    </source>
</evidence>
<dbReference type="EMBL" id="JAVXUO010002204">
    <property type="protein sequence ID" value="KAK2975346.1"/>
    <property type="molecule type" value="Genomic_DNA"/>
</dbReference>
<keyword evidence="1" id="KW-0732">Signal</keyword>
<evidence type="ECO:0000256" key="1">
    <source>
        <dbReference type="ARBA" id="ARBA00022729"/>
    </source>
</evidence>
<reference evidence="2" key="1">
    <citation type="submission" date="2022-12" db="EMBL/GenBank/DDBJ databases">
        <title>Draft genome assemblies for two species of Escallonia (Escalloniales).</title>
        <authorList>
            <person name="Chanderbali A."/>
            <person name="Dervinis C."/>
            <person name="Anghel I."/>
            <person name="Soltis D."/>
            <person name="Soltis P."/>
            <person name="Zapata F."/>
        </authorList>
    </citation>
    <scope>NUCLEOTIDE SEQUENCE</scope>
    <source>
        <strain evidence="2">UCBG92.1500</strain>
        <tissue evidence="2">Leaf</tissue>
    </source>
</reference>
<name>A0AA88UB05_9ASTE</name>
<dbReference type="InterPro" id="IPR036426">
    <property type="entry name" value="Bulb-type_lectin_dom_sf"/>
</dbReference>
<dbReference type="PANTHER" id="PTHR32444">
    <property type="entry name" value="BULB-TYPE LECTIN DOMAIN-CONTAINING PROTEIN"/>
    <property type="match status" value="1"/>
</dbReference>
<organism evidence="2 3">
    <name type="scientific">Escallonia rubra</name>
    <dbReference type="NCBI Taxonomy" id="112253"/>
    <lineage>
        <taxon>Eukaryota</taxon>
        <taxon>Viridiplantae</taxon>
        <taxon>Streptophyta</taxon>
        <taxon>Embryophyta</taxon>
        <taxon>Tracheophyta</taxon>
        <taxon>Spermatophyta</taxon>
        <taxon>Magnoliopsida</taxon>
        <taxon>eudicotyledons</taxon>
        <taxon>Gunneridae</taxon>
        <taxon>Pentapetalae</taxon>
        <taxon>asterids</taxon>
        <taxon>campanulids</taxon>
        <taxon>Escalloniales</taxon>
        <taxon>Escalloniaceae</taxon>
        <taxon>Escallonia</taxon>
    </lineage>
</organism>
<dbReference type="Proteomes" id="UP001187471">
    <property type="component" value="Unassembled WGS sequence"/>
</dbReference>
<dbReference type="PANTHER" id="PTHR32444:SF183">
    <property type="entry name" value="APPLE DOMAIN-CONTAINING PROTEIN"/>
    <property type="match status" value="1"/>
</dbReference>
<dbReference type="AlphaFoldDB" id="A0AA88UB05"/>
<evidence type="ECO:0000313" key="2">
    <source>
        <dbReference type="EMBL" id="KAK2975346.1"/>
    </source>
</evidence>
<accession>A0AA88UB05</accession>
<keyword evidence="3" id="KW-1185">Reference proteome</keyword>